<feature type="domain" description="Helicase ATP-binding" evidence="11">
    <location>
        <begin position="173"/>
        <end position="428"/>
    </location>
</feature>
<dbReference type="InterPro" id="IPR010614">
    <property type="entry name" value="RAD3-like_helicase_DEAD"/>
</dbReference>
<evidence type="ECO:0000256" key="6">
    <source>
        <dbReference type="ARBA" id="ARBA00023004"/>
    </source>
</evidence>
<dbReference type="InterPro" id="IPR011545">
    <property type="entry name" value="DEAD/DEAH_box_helicase_dom"/>
</dbReference>
<dbReference type="InterPro" id="IPR027417">
    <property type="entry name" value="P-loop_NTPase"/>
</dbReference>
<dbReference type="InterPro" id="IPR014013">
    <property type="entry name" value="Helic_SF1/SF2_ATP-bd_DinG/Rad3"/>
</dbReference>
<evidence type="ECO:0000256" key="3">
    <source>
        <dbReference type="ARBA" id="ARBA00022801"/>
    </source>
</evidence>
<reference evidence="12 13" key="1">
    <citation type="journal article" date="2020" name="Insects">
        <title>Bacteria Belonging to Pseudomonas typographi sp. nov. from the Bark Beetle Ips typographus Have Genomic Potential to Aid in the Host Ecology.</title>
        <authorList>
            <person name="Peral-Aranega E."/>
            <person name="Saati-Santamaria Z."/>
            <person name="Kolarik M."/>
            <person name="Rivas R."/>
            <person name="Garcia-Fraile P."/>
        </authorList>
    </citation>
    <scope>NUCLEOTIDE SEQUENCE [LARGE SCALE GENOMIC DNA]</scope>
    <source>
        <strain evidence="12 13">CA3A</strain>
    </source>
</reference>
<keyword evidence="13" id="KW-1185">Reference proteome</keyword>
<dbReference type="GO" id="GO:0004386">
    <property type="term" value="F:helicase activity"/>
    <property type="evidence" value="ECO:0007669"/>
    <property type="project" value="UniProtKB-KW"/>
</dbReference>
<dbReference type="EMBL" id="JAAOCA010000009">
    <property type="protein sequence ID" value="MBD1598868.1"/>
    <property type="molecule type" value="Genomic_DNA"/>
</dbReference>
<dbReference type="Gene3D" id="3.90.320.10">
    <property type="match status" value="1"/>
</dbReference>
<dbReference type="SMART" id="SM00491">
    <property type="entry name" value="HELICc2"/>
    <property type="match status" value="1"/>
</dbReference>
<keyword evidence="2" id="KW-0547">Nucleotide-binding</keyword>
<dbReference type="InterPro" id="IPR045028">
    <property type="entry name" value="DinG/Rad3-like"/>
</dbReference>
<sequence length="774" mass="84930">MSYRVAVRALCEFTARRGDLDLRFTPSPSALEGINGHRRVASGRGPAYEAEVALEGHYQDLHVRGRADGFDAARQCLEEVKTHRGDLSRQPTNHRALHWAQARVYAWLLCQQRGLEQLTVALVYLDIDTQRQTRFEERLLAGELHAFFTAQCECFLGWARQQAAHLQVRQAALAALAFPPGRFRPGQRALAESVYKAMMTGRCLLAQAPTGIGKTLGAVFPALKAMAPPDNKAPLDKLLFLTAKTPGRALALHALGQVRAQAPSLRVLELIARDKACEYPGQACHGDSCPLAQGFYDRLPAARQAAADAAWLGQAALRQIARAHTLCPYYLAQEMARWADVIVADYNYWFDLGGWLFGLAQAQEWRTGVLVDEAHNLVERGRDMYSAELDQRCLAPLRQAPLPGLAAPLKRLGHQWNALNAAQAGPYQAGAEPPVAWLVALQRCVAAIGERLNEAPHSVTGPWLEFYFQALHCLRIAELFGAGHVFDSHLQGQGRQRYSRLCLRNLVPAAQLAPRMAAAHSAVLFSATLSPQRYFLDLLGMPANSAWLDVPSPFAAEQLDVRLAGHVSTRFRQRGGSLAALAQVLAEQYRARPGNYLAFFSSFDYLQQALAALAAQAPGIPVWAQARQMNEAEREAFVARFEEGGQGIGFAVLGGAFGEGIDLPGARLIGAFVATLGLAQLNPVNEQRRLRLQQLFAAGYDYAYLYPGLHKVVQAAGRVIRSEADRGVVVLIDDRFAEPRVQALLPRWWPAAQPCAVLPLALPGQTLPLLLPEH</sequence>
<evidence type="ECO:0000256" key="7">
    <source>
        <dbReference type="ARBA" id="ARBA00023014"/>
    </source>
</evidence>
<dbReference type="PANTHER" id="PTHR11472:SF34">
    <property type="entry name" value="REGULATOR OF TELOMERE ELONGATION HELICASE 1"/>
    <property type="match status" value="1"/>
</dbReference>
<accession>A0ABR7Z0H0</accession>
<keyword evidence="4 12" id="KW-0347">Helicase</keyword>
<keyword evidence="5" id="KW-0067">ATP-binding</keyword>
<dbReference type="RefSeq" id="WP_190419627.1">
    <property type="nucleotide sequence ID" value="NZ_JAAOCA010000009.1"/>
</dbReference>
<evidence type="ECO:0000256" key="1">
    <source>
        <dbReference type="ARBA" id="ARBA00022723"/>
    </source>
</evidence>
<dbReference type="Pfam" id="PF06733">
    <property type="entry name" value="DEAD_2"/>
    <property type="match status" value="1"/>
</dbReference>
<evidence type="ECO:0000256" key="10">
    <source>
        <dbReference type="ARBA" id="ARBA00038058"/>
    </source>
</evidence>
<dbReference type="Pfam" id="PF00270">
    <property type="entry name" value="DEAD"/>
    <property type="match status" value="1"/>
</dbReference>
<dbReference type="Pfam" id="PF13307">
    <property type="entry name" value="Helicase_C_2"/>
    <property type="match status" value="1"/>
</dbReference>
<comment type="similarity">
    <text evidence="10">Belongs to the helicase family. DinG subfamily.</text>
</comment>
<evidence type="ECO:0000259" key="11">
    <source>
        <dbReference type="PROSITE" id="PS51193"/>
    </source>
</evidence>
<evidence type="ECO:0000256" key="2">
    <source>
        <dbReference type="ARBA" id="ARBA00022741"/>
    </source>
</evidence>
<comment type="caution">
    <text evidence="12">The sequence shown here is derived from an EMBL/GenBank/DDBJ whole genome shotgun (WGS) entry which is preliminary data.</text>
</comment>
<name>A0ABR7Z0H0_9PSED</name>
<dbReference type="PROSITE" id="PS51193">
    <property type="entry name" value="HELICASE_ATP_BIND_2"/>
    <property type="match status" value="1"/>
</dbReference>
<keyword evidence="7" id="KW-0411">Iron-sulfur</keyword>
<dbReference type="InterPro" id="IPR011604">
    <property type="entry name" value="PDDEXK-like_dom_sf"/>
</dbReference>
<evidence type="ECO:0000256" key="5">
    <source>
        <dbReference type="ARBA" id="ARBA00022840"/>
    </source>
</evidence>
<keyword evidence="9" id="KW-0413">Isomerase</keyword>
<organism evidence="12 13">
    <name type="scientific">Pseudomonas typographi</name>
    <dbReference type="NCBI Taxonomy" id="2715964"/>
    <lineage>
        <taxon>Bacteria</taxon>
        <taxon>Pseudomonadati</taxon>
        <taxon>Pseudomonadota</taxon>
        <taxon>Gammaproteobacteria</taxon>
        <taxon>Pseudomonadales</taxon>
        <taxon>Pseudomonadaceae</taxon>
        <taxon>Pseudomonas</taxon>
    </lineage>
</organism>
<proteinExistence type="inferred from homology"/>
<protein>
    <submittedName>
        <fullName evidence="12">ATP-dependent DNA helicase</fullName>
    </submittedName>
</protein>
<gene>
    <name evidence="12" type="ORF">HAQ05_09135</name>
</gene>
<evidence type="ECO:0000256" key="8">
    <source>
        <dbReference type="ARBA" id="ARBA00023125"/>
    </source>
</evidence>
<keyword evidence="1" id="KW-0479">Metal-binding</keyword>
<dbReference type="Proteomes" id="UP000805841">
    <property type="component" value="Unassembled WGS sequence"/>
</dbReference>
<evidence type="ECO:0000313" key="13">
    <source>
        <dbReference type="Proteomes" id="UP000805841"/>
    </source>
</evidence>
<evidence type="ECO:0000313" key="12">
    <source>
        <dbReference type="EMBL" id="MBD1598868.1"/>
    </source>
</evidence>
<dbReference type="SUPFAM" id="SSF52540">
    <property type="entry name" value="P-loop containing nucleoside triphosphate hydrolases"/>
    <property type="match status" value="2"/>
</dbReference>
<evidence type="ECO:0000256" key="9">
    <source>
        <dbReference type="ARBA" id="ARBA00023235"/>
    </source>
</evidence>
<dbReference type="InterPro" id="IPR006555">
    <property type="entry name" value="ATP-dep_Helicase_C"/>
</dbReference>
<dbReference type="PANTHER" id="PTHR11472">
    <property type="entry name" value="DNA REPAIR DEAD HELICASE RAD3/XP-D SUBFAMILY MEMBER"/>
    <property type="match status" value="1"/>
</dbReference>
<keyword evidence="3" id="KW-0378">Hydrolase</keyword>
<keyword evidence="8" id="KW-0238">DNA-binding</keyword>
<keyword evidence="6" id="KW-0408">Iron</keyword>
<evidence type="ECO:0000256" key="4">
    <source>
        <dbReference type="ARBA" id="ARBA00022806"/>
    </source>
</evidence>
<dbReference type="Gene3D" id="3.40.50.300">
    <property type="entry name" value="P-loop containing nucleotide triphosphate hydrolases"/>
    <property type="match status" value="2"/>
</dbReference>